<evidence type="ECO:0000313" key="2">
    <source>
        <dbReference type="Proteomes" id="UP000831701"/>
    </source>
</evidence>
<gene>
    <name evidence="1" type="ORF">L3Q82_001748</name>
</gene>
<dbReference type="Proteomes" id="UP000831701">
    <property type="component" value="Chromosome 14"/>
</dbReference>
<sequence length="1351" mass="150808">MRTLQSHENMKAGLALRKRVTSLRLFWKEKVRGRQQTSCSKALRCISVPPVYVSCSSKSFKLYSPKEPPNGGSFPPFHPGAMLDRDVGPTPMYPPSYMEPGMGRPTPYGNQTDYRIYELNKRLQNWTEDCDNLWWDAFTTEFFEDDAMLTITFCLEDGPKRYTIGRTLIPRYFRSIFEGGATELFYVLKHPKESFHSNFVSLDCDQCTMVTQNGKPMFTQVCVEGRLYLEFMFDDMMRIKTWHFSIRQHREVLPRSILAMHDPQMLDQLAKNITRCGLSNSTLNYLRLCVILEPMQELMSRHKTYSLSPRDCLKTCLFQKWQRMVAPPAEPARQAPNKRRKRKVSGGSTVSSGGGSNNNSNSKKKSPANSFSLSSQDVMMVGEPTLMGGEFGDEDERLITRLENTQFDGANGLEDEDSFNSSPALGAHSPWNNKAPSSQESKNDNSQRKGEWSGKGIIANGLIKLFAVTRGTVSAGSHSLPYMIAHDQWCSALALGCSAPVSPLRDMGLRKSMRGWRWQGGAGAFRAAAGVMLLGVCLVRPAFSQAACPAAVAPKSLTQPHYQATAEEDAGVGFMAPLVKSFLNTVQPNPFPKELILRIFQDVQFNEDLMRQTLVYEVGFLVCAAIGILYIVLMPIVGFFLACCRCCGNCGGKMYQKQTSSIHCRRRTLYWSAFITTVIIFAGNVCMFRSNEALKVSVDQSPVEINKTIFNIQTFLTAVPQQVNYVVNESYRTVQEVTKNLDDIGLQLGTEIQKRLKGTLDTTLNSVRRLDQETVSTNVTLSKLNSSLAQLQSSVDLLQANVTAVNNHINQTLYKPGCNNCSYLTPQLQTFTLDVSITSPSLNEFQAAVDEVIKSNLGSKVKEVEDYFNNIPQMVTSDTKDFVQKSKQQLDDIKTQISQVTNDIPLSTLTNILGSLDQLQREIGRFTQEVERGELIRWGVCVALCCVVLLVVVCNLLGLALGPLGLSPKADPTKRSCTADCGGIFLMMGAGFSFLISWLFMIVVLVLFLLGGNAYTLICQPWSNGQLLKLIDTPGLIPGLELGPSLGLKTNLNISDIYKDCKENQPLWTTLHLYEVINLEDLLNVSRYTKEIQQNFENTDITLSTITLLSPDVKEQLSNFSTKAKVFDSTAITQQMNNITRINLNTTADELDKLAARQTDSEIRQELVTEAKNLRQIQADIETTIIPQVGNLNSTIKSLQSIAEKINGTVGEVLSNVGAAQDFLNTNTTQIVRTESRTFLDCQLAYFVVYADWSNLTITQQVGRCGPVAGAVDSVDTIVCSYMVGSLNAFWFSLGWCMIFLIPSIIFSIKLAKYYRRMKSSDVYDDHIIMNHIPRFGQIIRGMLYVFCSTP</sequence>
<proteinExistence type="predicted"/>
<name>A0ACB8W471_9TELE</name>
<keyword evidence="2" id="KW-1185">Reference proteome</keyword>
<protein>
    <submittedName>
        <fullName evidence="1">Uncharacterized protein</fullName>
    </submittedName>
</protein>
<accession>A0ACB8W471</accession>
<reference evidence="1" key="1">
    <citation type="submission" date="2022-04" db="EMBL/GenBank/DDBJ databases">
        <title>Jade perch genome.</title>
        <authorList>
            <person name="Chao B."/>
        </authorList>
    </citation>
    <scope>NUCLEOTIDE SEQUENCE</scope>
    <source>
        <strain evidence="1">CB-2022</strain>
    </source>
</reference>
<dbReference type="EMBL" id="CM041544">
    <property type="protein sequence ID" value="KAI3362681.1"/>
    <property type="molecule type" value="Genomic_DNA"/>
</dbReference>
<comment type="caution">
    <text evidence="1">The sequence shown here is derived from an EMBL/GenBank/DDBJ whole genome shotgun (WGS) entry which is preliminary data.</text>
</comment>
<evidence type="ECO:0000313" key="1">
    <source>
        <dbReference type="EMBL" id="KAI3362681.1"/>
    </source>
</evidence>
<organism evidence="1 2">
    <name type="scientific">Scortum barcoo</name>
    <name type="common">barcoo grunter</name>
    <dbReference type="NCBI Taxonomy" id="214431"/>
    <lineage>
        <taxon>Eukaryota</taxon>
        <taxon>Metazoa</taxon>
        <taxon>Chordata</taxon>
        <taxon>Craniata</taxon>
        <taxon>Vertebrata</taxon>
        <taxon>Euteleostomi</taxon>
        <taxon>Actinopterygii</taxon>
        <taxon>Neopterygii</taxon>
        <taxon>Teleostei</taxon>
        <taxon>Neoteleostei</taxon>
        <taxon>Acanthomorphata</taxon>
        <taxon>Eupercaria</taxon>
        <taxon>Centrarchiformes</taxon>
        <taxon>Terapontoidei</taxon>
        <taxon>Terapontidae</taxon>
        <taxon>Scortum</taxon>
    </lineage>
</organism>